<keyword evidence="1" id="KW-0812">Transmembrane</keyword>
<keyword evidence="1" id="KW-1133">Transmembrane helix</keyword>
<dbReference type="Proteomes" id="UP000176450">
    <property type="component" value="Unassembled WGS sequence"/>
</dbReference>
<accession>A0A1F6AZU8</accession>
<gene>
    <name evidence="2" type="ORF">A3A63_00905</name>
</gene>
<dbReference type="EMBL" id="MFJX01000047">
    <property type="protein sequence ID" value="OGG30178.1"/>
    <property type="molecule type" value="Genomic_DNA"/>
</dbReference>
<sequence>MQYLRSRFQQFKKKLTIIDYLFIVGFIVAIGGFIIFFRRESVLITIRLKVTDLSPFFIKDQPPDEYAYAFQKGDAEYNELGQITATILDVSAYKTVPEKQVTYVTVKAKTVYDPRKKQYSLKGKPISFGQTFLFTFARVKFEGMVVDFPSFQNTATPTATLVQAQIRTESREFSDTWGVPDFIANAVHEGDEVKDSKGNVLAKITSVTVVPARRTIITAAGSPIIIFDPQLKDVFLSLNLTTKIINDKIYMFDYMPVSVGSQIPLNLPTIAISPVITHIVQTNADATQ</sequence>
<reference evidence="2 3" key="1">
    <citation type="journal article" date="2016" name="Nat. Commun.">
        <title>Thousands of microbial genomes shed light on interconnected biogeochemical processes in an aquifer system.</title>
        <authorList>
            <person name="Anantharaman K."/>
            <person name="Brown C.T."/>
            <person name="Hug L.A."/>
            <person name="Sharon I."/>
            <person name="Castelle C.J."/>
            <person name="Probst A.J."/>
            <person name="Thomas B.C."/>
            <person name="Singh A."/>
            <person name="Wilkins M.J."/>
            <person name="Karaoz U."/>
            <person name="Brodie E.L."/>
            <person name="Williams K.H."/>
            <person name="Hubbard S.S."/>
            <person name="Banfield J.F."/>
        </authorList>
    </citation>
    <scope>NUCLEOTIDE SEQUENCE [LARGE SCALE GENOMIC DNA]</scope>
</reference>
<evidence type="ECO:0000313" key="2">
    <source>
        <dbReference type="EMBL" id="OGG30178.1"/>
    </source>
</evidence>
<feature type="transmembrane region" description="Helical" evidence="1">
    <location>
        <begin position="20"/>
        <end position="37"/>
    </location>
</feature>
<dbReference type="AlphaFoldDB" id="A0A1F6AZU8"/>
<protein>
    <submittedName>
        <fullName evidence="2">Uncharacterized protein</fullName>
    </submittedName>
</protein>
<evidence type="ECO:0000256" key="1">
    <source>
        <dbReference type="SAM" id="Phobius"/>
    </source>
</evidence>
<keyword evidence="1" id="KW-0472">Membrane</keyword>
<evidence type="ECO:0000313" key="3">
    <source>
        <dbReference type="Proteomes" id="UP000176450"/>
    </source>
</evidence>
<proteinExistence type="predicted"/>
<comment type="caution">
    <text evidence="2">The sequence shown here is derived from an EMBL/GenBank/DDBJ whole genome shotgun (WGS) entry which is preliminary data.</text>
</comment>
<organism evidence="2 3">
    <name type="scientific">Candidatus Gottesmanbacteria bacterium RIFCSPLOWO2_01_FULL_46_9</name>
    <dbReference type="NCBI Taxonomy" id="1798394"/>
    <lineage>
        <taxon>Bacteria</taxon>
        <taxon>Candidatus Gottesmaniibacteriota</taxon>
    </lineage>
</organism>
<name>A0A1F6AZU8_9BACT</name>